<dbReference type="Pfam" id="PF02534">
    <property type="entry name" value="T4SS-DNA_transf"/>
    <property type="match status" value="1"/>
</dbReference>
<evidence type="ECO:0000256" key="3">
    <source>
        <dbReference type="ARBA" id="ARBA00022475"/>
    </source>
</evidence>
<gene>
    <name evidence="9" type="ORF">ABIE19_000549</name>
</gene>
<evidence type="ECO:0000313" key="9">
    <source>
        <dbReference type="EMBL" id="MET4682640.1"/>
    </source>
</evidence>
<dbReference type="PANTHER" id="PTHR37937:SF1">
    <property type="entry name" value="CONJUGATIVE TRANSFER: DNA TRANSPORT"/>
    <property type="match status" value="1"/>
</dbReference>
<dbReference type="Proteomes" id="UP001549313">
    <property type="component" value="Unassembled WGS sequence"/>
</dbReference>
<dbReference type="InterPro" id="IPR051539">
    <property type="entry name" value="T4SS-coupling_protein"/>
</dbReference>
<name>A0ABV2R7T2_9CAUL</name>
<organism evidence="9 10">
    <name type="scientific">Brevundimonas faecalis</name>
    <dbReference type="NCBI Taxonomy" id="947378"/>
    <lineage>
        <taxon>Bacteria</taxon>
        <taxon>Pseudomonadati</taxon>
        <taxon>Pseudomonadota</taxon>
        <taxon>Alphaproteobacteria</taxon>
        <taxon>Caulobacterales</taxon>
        <taxon>Caulobacteraceae</taxon>
        <taxon>Brevundimonas</taxon>
    </lineage>
</organism>
<comment type="similarity">
    <text evidence="2">Belongs to the VirD4/TraG family.</text>
</comment>
<dbReference type="InterPro" id="IPR003688">
    <property type="entry name" value="TraG/VirD4"/>
</dbReference>
<keyword evidence="4 8" id="KW-0812">Transmembrane</keyword>
<feature type="compositionally biased region" description="Basic and acidic residues" evidence="7">
    <location>
        <begin position="603"/>
        <end position="618"/>
    </location>
</feature>
<keyword evidence="10" id="KW-1185">Reference proteome</keyword>
<evidence type="ECO:0000313" key="10">
    <source>
        <dbReference type="Proteomes" id="UP001549313"/>
    </source>
</evidence>
<evidence type="ECO:0000256" key="5">
    <source>
        <dbReference type="ARBA" id="ARBA00022989"/>
    </source>
</evidence>
<protein>
    <submittedName>
        <fullName evidence="9">Type IV secretion system protein VirD4</fullName>
    </submittedName>
</protein>
<dbReference type="InterPro" id="IPR027417">
    <property type="entry name" value="P-loop_NTPase"/>
</dbReference>
<dbReference type="Gene3D" id="3.40.50.300">
    <property type="entry name" value="P-loop containing nucleotide triphosphate hydrolases"/>
    <property type="match status" value="1"/>
</dbReference>
<accession>A0ABV2R7T2</accession>
<evidence type="ECO:0000256" key="4">
    <source>
        <dbReference type="ARBA" id="ARBA00022692"/>
    </source>
</evidence>
<keyword evidence="6 8" id="KW-0472">Membrane</keyword>
<dbReference type="RefSeq" id="WP_354087585.1">
    <property type="nucleotide sequence ID" value="NZ_JBEPTF010000001.1"/>
</dbReference>
<keyword evidence="5 8" id="KW-1133">Transmembrane helix</keyword>
<sequence>MTRIASAPPAARAAALFLGALVTIALLLGLAAVVALAGLGQLSPSVEPARVPAWFWYYRDDPRVGRWILAGLFIASLAGMILIAAAIASRRRPLHGDARWASVSEQRRAGLRAETGLVLGRDGGDFLIADGPEHVMLYAPTRTGKGVGVVIPNLLTWPGSVVVLDIKRENYAATAGFRIEAGQRVLLFDPLARDGRTARFNPLAHMERADALAVLDELQRMALMLFPTPPQTDPFWSEAARTGFIGVGAWVAATAERPFTLGEIFRQLTHGDPRERFPKLIKARHRAGRPLPAGCVSALSDFCASSENTFASIRQSITTRMGLWLNPLADAATSASDFDLRDLRRGGLSLYLGASPADMVRVAPLYSLLFQQLVDLSSRSLPGLKDRPVLVLLDEFARLGPAPLLAHAFSWVAGYGLRLLPVIQSPSQLRALYGPDVTEEILTNCGLEVVFAPKELRVAQELSDRLGFYTYASRSLSRPRGLGAGRRTLTVSEQRRALMLPQELMQLSDRDLIILKAGLPPVRGRKIRYYRERTFVRRLRPAPVLPAVLPIAAPTSHSPSTAAPPPHDQPETDMELDAVIRAFTDEGCPPPAAGASEAEMEAWLDRALTDPPVLEREP</sequence>
<feature type="region of interest" description="Disordered" evidence="7">
    <location>
        <begin position="553"/>
        <end position="618"/>
    </location>
</feature>
<evidence type="ECO:0000256" key="1">
    <source>
        <dbReference type="ARBA" id="ARBA00004651"/>
    </source>
</evidence>
<evidence type="ECO:0000256" key="6">
    <source>
        <dbReference type="ARBA" id="ARBA00023136"/>
    </source>
</evidence>
<evidence type="ECO:0000256" key="8">
    <source>
        <dbReference type="SAM" id="Phobius"/>
    </source>
</evidence>
<comment type="subcellular location">
    <subcellularLocation>
        <location evidence="1">Cell membrane</location>
        <topology evidence="1">Multi-pass membrane protein</topology>
    </subcellularLocation>
</comment>
<feature type="transmembrane region" description="Helical" evidence="8">
    <location>
        <begin position="64"/>
        <end position="89"/>
    </location>
</feature>
<keyword evidence="3" id="KW-1003">Cell membrane</keyword>
<comment type="caution">
    <text evidence="9">The sequence shown here is derived from an EMBL/GenBank/DDBJ whole genome shotgun (WGS) entry which is preliminary data.</text>
</comment>
<reference evidence="9 10" key="1">
    <citation type="submission" date="2024-06" db="EMBL/GenBank/DDBJ databases">
        <title>Sorghum-associated microbial communities from plants grown in Nebraska, USA.</title>
        <authorList>
            <person name="Schachtman D."/>
        </authorList>
    </citation>
    <scope>NUCLEOTIDE SEQUENCE [LARGE SCALE GENOMIC DNA]</scope>
    <source>
        <strain evidence="9 10">2814</strain>
    </source>
</reference>
<evidence type="ECO:0000256" key="2">
    <source>
        <dbReference type="ARBA" id="ARBA00008806"/>
    </source>
</evidence>
<dbReference type="CDD" id="cd01127">
    <property type="entry name" value="TrwB_TraG_TraD_VirD4"/>
    <property type="match status" value="1"/>
</dbReference>
<dbReference type="PANTHER" id="PTHR37937">
    <property type="entry name" value="CONJUGATIVE TRANSFER: DNA TRANSPORT"/>
    <property type="match status" value="1"/>
</dbReference>
<proteinExistence type="inferred from homology"/>
<evidence type="ECO:0000256" key="7">
    <source>
        <dbReference type="SAM" id="MobiDB-lite"/>
    </source>
</evidence>
<dbReference type="EMBL" id="JBEPTF010000001">
    <property type="protein sequence ID" value="MET4682640.1"/>
    <property type="molecule type" value="Genomic_DNA"/>
</dbReference>
<dbReference type="SUPFAM" id="SSF52540">
    <property type="entry name" value="P-loop containing nucleoside triphosphate hydrolases"/>
    <property type="match status" value="1"/>
</dbReference>